<dbReference type="InterPro" id="IPR032171">
    <property type="entry name" value="COR-A"/>
</dbReference>
<dbReference type="InterPro" id="IPR041249">
    <property type="entry name" value="HEPN_DZIP3"/>
</dbReference>
<dbReference type="Pfam" id="PF18738">
    <property type="entry name" value="HEPN_DZIP3"/>
    <property type="match status" value="1"/>
</dbReference>
<evidence type="ECO:0008006" key="6">
    <source>
        <dbReference type="Google" id="ProtNLM"/>
    </source>
</evidence>
<evidence type="ECO:0000259" key="3">
    <source>
        <dbReference type="Pfam" id="PF18738"/>
    </source>
</evidence>
<dbReference type="AlphaFoldDB" id="A0ABD3XU02"/>
<dbReference type="EMBL" id="JBJQND010000001">
    <property type="protein sequence ID" value="KAL3889697.1"/>
    <property type="molecule type" value="Genomic_DNA"/>
</dbReference>
<organism evidence="4 5">
    <name type="scientific">Sinanodonta woodiana</name>
    <name type="common">Chinese pond mussel</name>
    <name type="synonym">Anodonta woodiana</name>
    <dbReference type="NCBI Taxonomy" id="1069815"/>
    <lineage>
        <taxon>Eukaryota</taxon>
        <taxon>Metazoa</taxon>
        <taxon>Spiralia</taxon>
        <taxon>Lophotrochozoa</taxon>
        <taxon>Mollusca</taxon>
        <taxon>Bivalvia</taxon>
        <taxon>Autobranchia</taxon>
        <taxon>Heteroconchia</taxon>
        <taxon>Palaeoheterodonta</taxon>
        <taxon>Unionida</taxon>
        <taxon>Unionoidea</taxon>
        <taxon>Unionidae</taxon>
        <taxon>Unioninae</taxon>
        <taxon>Sinanodonta</taxon>
    </lineage>
</organism>
<protein>
    <recommendedName>
        <fullName evidence="6">C-terminal of Roc (COR) domain-containing protein</fullName>
    </recommendedName>
</protein>
<dbReference type="Pfam" id="PF16095">
    <property type="entry name" value="COR-A"/>
    <property type="match status" value="1"/>
</dbReference>
<evidence type="ECO:0000259" key="2">
    <source>
        <dbReference type="Pfam" id="PF16095"/>
    </source>
</evidence>
<evidence type="ECO:0000256" key="1">
    <source>
        <dbReference type="ARBA" id="ARBA00022737"/>
    </source>
</evidence>
<feature type="domain" description="COR" evidence="2">
    <location>
        <begin position="389"/>
        <end position="477"/>
    </location>
</feature>
<reference evidence="4 5" key="1">
    <citation type="submission" date="2024-11" db="EMBL/GenBank/DDBJ databases">
        <title>Chromosome-level genome assembly of the freshwater bivalve Anodonta woodiana.</title>
        <authorList>
            <person name="Chen X."/>
        </authorList>
    </citation>
    <scope>NUCLEOTIDE SEQUENCE [LARGE SCALE GENOMIC DNA]</scope>
    <source>
        <strain evidence="4">MN2024</strain>
        <tissue evidence="4">Gills</tissue>
    </source>
</reference>
<proteinExistence type="predicted"/>
<dbReference type="Gene3D" id="1.10.10.10">
    <property type="entry name" value="Winged helix-like DNA-binding domain superfamily/Winged helix DNA-binding domain"/>
    <property type="match status" value="1"/>
</dbReference>
<dbReference type="Gene3D" id="3.40.50.300">
    <property type="entry name" value="P-loop containing nucleotide triphosphate hydrolases"/>
    <property type="match status" value="2"/>
</dbReference>
<sequence length="917" mass="104972">VPVEILKMDDRSIQLFEEALKDGKETVHSIRIMVVGHMGVGKTTLVKRLLGEEVNIYERHITEGIDVYINCCDVSLSTHEWTRRTKDSEQDFKLQRLVKVLNENYQTGEREVDSELATRFNPRETTDNNYQSHVADDDSDIEVIYRRSQLQNTGQKLSSNLHKEISFVPSETNTIPGSELGKNVATENYKMDPLRDMLKVLQQNPSKAKQDISKHAHLTILDFAGQYAFYTTHQMFLTRRAIYLLVSDASKEVSDLVEDDCYLDSQGIVKCRVHDLVQVWMNSIHTCAPPDKKNLNSANSQTSSFKVIPPPVILVGTHIDQIPQDFRRERGQIYLNEIRSYLRDKPTAVHLVDEDFAIDNTVLDRKLEELKKKIVEVASQQPYWGEQIPTRWFLLEQQLMMLRDAGVKVISRSMVEELNKNGTIQIKESEELDLFLKYLHETGTIIYFSIEVLRENIVLDPKWLIDALKLLINAQPNLPNSPAENGSQSVGQIHTTSDKVVTQKYFDFKEKGILTLEIVDAVWTQDKYPELHANRDHILRIMEQLNIIAKPRVFTETGEKLENYFLVPCMLHQKTPGVVISPEQDPHIVSTLELCCVFTEKFLPPPIFHRLLAACIAQWPVAQNKKTKQNLIFCGSCVFDIDLFHRLTLYYSNHVVFARITRMVVDEVKIPDSKLCSRVRRFITLNLSKIISYLGQNLQYALQIQSPPSQGVPEARMFRIWFEDEGNDPDAPITHEHMNYARLCVAIQSVFANALRGILVANFPAQYRDIYQAILANQGILAGKQRKPLLNQDQCKLVFPDPQGKTTGTVDQFDLSLLYTLIRNVSTLSAPITGWGTDPLDQPRDCSLGASVERIRVYRNRITGHSPDGKINQNDFEDYWKKFEAVIHDIQSVAGGNVYSEELGRQQRQVISIYEAC</sequence>
<dbReference type="PANTHER" id="PTHR47679">
    <property type="entry name" value="PROTEIN TORNADO 1"/>
    <property type="match status" value="1"/>
</dbReference>
<evidence type="ECO:0000313" key="5">
    <source>
        <dbReference type="Proteomes" id="UP001634394"/>
    </source>
</evidence>
<feature type="non-terminal residue" evidence="4">
    <location>
        <position position="1"/>
    </location>
</feature>
<dbReference type="Proteomes" id="UP001634394">
    <property type="component" value="Unassembled WGS sequence"/>
</dbReference>
<dbReference type="PANTHER" id="PTHR47679:SF2">
    <property type="entry name" value="C-TERMINAL OF ROC (COR) DOMAIN-CONTAINING PROTEIN"/>
    <property type="match status" value="1"/>
</dbReference>
<gene>
    <name evidence="4" type="ORF">ACJMK2_002026</name>
</gene>
<evidence type="ECO:0000313" key="4">
    <source>
        <dbReference type="EMBL" id="KAL3889697.1"/>
    </source>
</evidence>
<name>A0ABD3XU02_SINWO</name>
<comment type="caution">
    <text evidence="4">The sequence shown here is derived from an EMBL/GenBank/DDBJ whole genome shotgun (WGS) entry which is preliminary data.</text>
</comment>
<feature type="domain" description="DZIP3-like HEPN" evidence="3">
    <location>
        <begin position="777"/>
        <end position="891"/>
    </location>
</feature>
<dbReference type="CDD" id="cd00882">
    <property type="entry name" value="Ras_like_GTPase"/>
    <property type="match status" value="1"/>
</dbReference>
<dbReference type="InterPro" id="IPR027417">
    <property type="entry name" value="P-loop_NTPase"/>
</dbReference>
<keyword evidence="1" id="KW-0677">Repeat</keyword>
<keyword evidence="5" id="KW-1185">Reference proteome</keyword>
<dbReference type="Gene3D" id="3.30.70.1390">
    <property type="entry name" value="ROC domain from the Parkinson's disease-associated leucine-rich repeat kinase 2"/>
    <property type="match status" value="1"/>
</dbReference>
<dbReference type="InterPro" id="IPR036388">
    <property type="entry name" value="WH-like_DNA-bd_sf"/>
</dbReference>
<accession>A0ABD3XU02</accession>
<dbReference type="SUPFAM" id="SSF52540">
    <property type="entry name" value="P-loop containing nucleoside triphosphate hydrolases"/>
    <property type="match status" value="1"/>
</dbReference>